<evidence type="ECO:0000313" key="2">
    <source>
        <dbReference type="EMBL" id="GHJ84850.1"/>
    </source>
</evidence>
<dbReference type="AlphaFoldDB" id="A0A8H3YCZ4"/>
<gene>
    <name evidence="2" type="ORF">NliqN6_1252</name>
</gene>
<feature type="compositionally biased region" description="Polar residues" evidence="1">
    <location>
        <begin position="613"/>
        <end position="623"/>
    </location>
</feature>
<feature type="region of interest" description="Disordered" evidence="1">
    <location>
        <begin position="194"/>
        <end position="218"/>
    </location>
</feature>
<feature type="compositionally biased region" description="Basic and acidic residues" evidence="1">
    <location>
        <begin position="119"/>
        <end position="136"/>
    </location>
</feature>
<feature type="compositionally biased region" description="Polar residues" evidence="1">
    <location>
        <begin position="311"/>
        <end position="330"/>
    </location>
</feature>
<feature type="compositionally biased region" description="Polar residues" evidence="1">
    <location>
        <begin position="636"/>
        <end position="659"/>
    </location>
</feature>
<dbReference type="Proteomes" id="UP000620104">
    <property type="component" value="Unassembled WGS sequence"/>
</dbReference>
<evidence type="ECO:0000313" key="3">
    <source>
        <dbReference type="Proteomes" id="UP000620104"/>
    </source>
</evidence>
<name>A0A8H3YCZ4_9TREE</name>
<feature type="compositionally biased region" description="Basic residues" evidence="1">
    <location>
        <begin position="624"/>
        <end position="634"/>
    </location>
</feature>
<feature type="region of interest" description="Disordered" evidence="1">
    <location>
        <begin position="119"/>
        <end position="140"/>
    </location>
</feature>
<feature type="region of interest" description="Disordered" evidence="1">
    <location>
        <begin position="311"/>
        <end position="344"/>
    </location>
</feature>
<dbReference type="OrthoDB" id="10680712at2759"/>
<proteinExistence type="predicted"/>
<feature type="region of interest" description="Disordered" evidence="1">
    <location>
        <begin position="589"/>
        <end position="682"/>
    </location>
</feature>
<organism evidence="2 3">
    <name type="scientific">Naganishia liquefaciens</name>
    <dbReference type="NCBI Taxonomy" id="104408"/>
    <lineage>
        <taxon>Eukaryota</taxon>
        <taxon>Fungi</taxon>
        <taxon>Dikarya</taxon>
        <taxon>Basidiomycota</taxon>
        <taxon>Agaricomycotina</taxon>
        <taxon>Tremellomycetes</taxon>
        <taxon>Filobasidiales</taxon>
        <taxon>Filobasidiaceae</taxon>
        <taxon>Naganishia</taxon>
    </lineage>
</organism>
<reference evidence="2" key="1">
    <citation type="submission" date="2020-07" db="EMBL/GenBank/DDBJ databases">
        <title>Draft Genome Sequence of a Deep-Sea Yeast, Naganishia (Cryptococcus) liquefaciens strain N6.</title>
        <authorList>
            <person name="Han Y.W."/>
            <person name="Kajitani R."/>
            <person name="Morimoto H."/>
            <person name="Parhat M."/>
            <person name="Tsubouchi H."/>
            <person name="Bakenova O."/>
            <person name="Ogata M."/>
            <person name="Argunhan B."/>
            <person name="Aoki R."/>
            <person name="Kajiwara S."/>
            <person name="Itoh T."/>
            <person name="Iwasaki H."/>
        </authorList>
    </citation>
    <scope>NUCLEOTIDE SEQUENCE</scope>
    <source>
        <strain evidence="2">N6</strain>
    </source>
</reference>
<dbReference type="EMBL" id="BLZA01000009">
    <property type="protein sequence ID" value="GHJ84850.1"/>
    <property type="molecule type" value="Genomic_DNA"/>
</dbReference>
<evidence type="ECO:0000256" key="1">
    <source>
        <dbReference type="SAM" id="MobiDB-lite"/>
    </source>
</evidence>
<accession>A0A8H3YCZ4</accession>
<sequence length="682" mass="73900">MSEPASAYSYSAYTIAPSEASLNARWYNQIQQWTHDLPPSSTSNTESTFSYQRNVIVSQRNAGEEDDATEHGTVLPAQSVSRRASLAERRQWEERRAEFARRTALQEALSKIDEAKVEAKLPENQNDRRSAVRDENPALNQKATWASESIVVIPAQETQGSANADTVSASAGQFPTRTHNSKITGVEAVQLNISKGATEQIPSRGRRPPTPYHPPSNLALTEISESSEEGDEVNQRSPAQVRPRMIVPVTARNLKLRIRYSPSVSRKAPPSTRIETSPSAAVVQRPPSHISAGFERASAYSVALQKVSHRVAQSPSPLTNTAYPESTRPTISRKKGMREGTKRAKGDERLTVGQIKIAGRNTPGAEEDLFGTRGQTLSPPIPLRRPSSIIPPLRMVPPPISGIRPSLTASFSQMTYPLPISPIFPISPSTPPIRPLHFNALSVSSQRCSIPSSFSSAHLPTHAPTLAQRTALRGTPSQMGVRPYPPQLQPYLSSMLRQNCQLGPNPQLRGSAFSAGVLPVPTAAGSRRAHVQSRSASISLPIRVTAPHNMQDKTAKRYAKKPAQSTSPRIIPVHVKGPIPETRMSQGLVKNSPRGAVNHPVNPVPTSAIRMRSSGSGQKTTKPTGRHPLHRVLNRVKTQGNGRAQGSAKNAAASGQRSLSADGGKGLGWMMGLLPPYRRPSN</sequence>
<comment type="caution">
    <text evidence="2">The sequence shown here is derived from an EMBL/GenBank/DDBJ whole genome shotgun (WGS) entry which is preliminary data.</text>
</comment>
<feature type="region of interest" description="Disordered" evidence="1">
    <location>
        <begin position="262"/>
        <end position="286"/>
    </location>
</feature>
<protein>
    <submittedName>
        <fullName evidence="2">Uncharacterized protein</fullName>
    </submittedName>
</protein>
<keyword evidence="3" id="KW-1185">Reference proteome</keyword>
<feature type="region of interest" description="Disordered" evidence="1">
    <location>
        <begin position="362"/>
        <end position="390"/>
    </location>
</feature>